<reference evidence="2 3" key="1">
    <citation type="submission" date="2013-09" db="EMBL/GenBank/DDBJ databases">
        <authorList>
            <person name="Zeng Z."/>
            <person name="Chen C."/>
        </authorList>
    </citation>
    <scope>NUCLEOTIDE SEQUENCE [LARGE SCALE GENOMIC DNA]</scope>
    <source>
        <strain evidence="2 3">WB 3.3-2</strain>
    </source>
</reference>
<accession>A0A0A2M1T1</accession>
<protein>
    <recommendedName>
        <fullName evidence="4">Right handed beta helix domain-containing protein</fullName>
    </recommendedName>
</protein>
<evidence type="ECO:0000256" key="1">
    <source>
        <dbReference type="SAM" id="SignalP"/>
    </source>
</evidence>
<evidence type="ECO:0008006" key="4">
    <source>
        <dbReference type="Google" id="ProtNLM"/>
    </source>
</evidence>
<gene>
    <name evidence="2" type="ORF">Q765_16355</name>
</gene>
<keyword evidence="1" id="KW-0732">Signal</keyword>
<evidence type="ECO:0000313" key="2">
    <source>
        <dbReference type="EMBL" id="KGO85438.1"/>
    </source>
</evidence>
<dbReference type="AlphaFoldDB" id="A0A0A2M1T1"/>
<name>A0A0A2M1T1_9FLAO</name>
<keyword evidence="3" id="KW-1185">Reference proteome</keyword>
<dbReference type="SUPFAM" id="SSF51126">
    <property type="entry name" value="Pectin lyase-like"/>
    <property type="match status" value="1"/>
</dbReference>
<dbReference type="eggNOG" id="ENOG502Z7PX">
    <property type="taxonomic scope" value="Bacteria"/>
</dbReference>
<dbReference type="Proteomes" id="UP000030152">
    <property type="component" value="Unassembled WGS sequence"/>
</dbReference>
<dbReference type="PROSITE" id="PS51257">
    <property type="entry name" value="PROKAR_LIPOPROTEIN"/>
    <property type="match status" value="1"/>
</dbReference>
<dbReference type="RefSeq" id="WP_020212485.1">
    <property type="nucleotide sequence ID" value="NZ_JRLX01000022.1"/>
</dbReference>
<feature type="chain" id="PRO_5001991548" description="Right handed beta helix domain-containing protein" evidence="1">
    <location>
        <begin position="21"/>
        <end position="542"/>
    </location>
</feature>
<feature type="signal peptide" evidence="1">
    <location>
        <begin position="1"/>
        <end position="20"/>
    </location>
</feature>
<comment type="caution">
    <text evidence="2">The sequence shown here is derived from an EMBL/GenBank/DDBJ whole genome shotgun (WGS) entry which is preliminary data.</text>
</comment>
<dbReference type="InterPro" id="IPR011050">
    <property type="entry name" value="Pectin_lyase_fold/virulence"/>
</dbReference>
<dbReference type="OrthoDB" id="1111178at2"/>
<organism evidence="2 3">
    <name type="scientific">Flavobacterium rivuli WB 3.3-2 = DSM 21788</name>
    <dbReference type="NCBI Taxonomy" id="1121895"/>
    <lineage>
        <taxon>Bacteria</taxon>
        <taxon>Pseudomonadati</taxon>
        <taxon>Bacteroidota</taxon>
        <taxon>Flavobacteriia</taxon>
        <taxon>Flavobacteriales</taxon>
        <taxon>Flavobacteriaceae</taxon>
        <taxon>Flavobacterium</taxon>
    </lineage>
</organism>
<sequence length="542" mass="59722">MRHLLLLLLLGFAVTFTSCRDDFEFEPSTGGLEFSRDTVYLDTVFTNVGSSTYTLKVYNRSNKDISIPRIALGQAENSKYRLMVDGVPGKVFNNVELLAKDSMFVFIETTIDYTDYANDNTTFLYTDNIQFTSSNGNQKVELVTLVQDAYFLFPQRNDEGLYEAVRYDSDSNTTEPTYIYGFNLDHADHDDEYHWKNTKPYVIYGYANVPSGETLVVDPGARIHFHADSGLMVRPGARLEVNGSQSSTAALENEVIFEGDRLEPDFHDIPGQWGSVLIMSEADNTINHLTVKNANIGIFAQAPIGDNNTIPKLKINNSQIYNSTNFGLFSIHGNTTGTNLVINNAGQASLSLVQGGTHSFKQCTFANYFNSYNQVPVLMNNYWDVGNVTRYSDMVASFDNCIMYGSGNLGISLEKFVPPTGNDTTIFKSVFNHCLIKLVDTGNQLANNSLYKYETNTTADDTYYNTCVIAKTANNNRPRFEDAPNNKLNLITNDAATPANPGPEGSADPVVAAVVGPDIKGVARSASAPDMGAYESQPAPAE</sequence>
<dbReference type="EMBL" id="JRLX01000022">
    <property type="protein sequence ID" value="KGO85438.1"/>
    <property type="molecule type" value="Genomic_DNA"/>
</dbReference>
<proteinExistence type="predicted"/>
<dbReference type="STRING" id="1121895.GCA_000378485_01347"/>
<evidence type="ECO:0000313" key="3">
    <source>
        <dbReference type="Proteomes" id="UP000030152"/>
    </source>
</evidence>